<feature type="domain" description="Methyltransferase" evidence="2">
    <location>
        <begin position="16"/>
        <end position="155"/>
    </location>
</feature>
<evidence type="ECO:0000313" key="3">
    <source>
        <dbReference type="EMBL" id="KAK2599127.1"/>
    </source>
</evidence>
<protein>
    <recommendedName>
        <fullName evidence="2">Methyltransferase domain-containing protein</fullName>
    </recommendedName>
</protein>
<evidence type="ECO:0000259" key="2">
    <source>
        <dbReference type="Pfam" id="PF13847"/>
    </source>
</evidence>
<organism evidence="3 4">
    <name type="scientific">Conoideocrella luteorostrata</name>
    <dbReference type="NCBI Taxonomy" id="1105319"/>
    <lineage>
        <taxon>Eukaryota</taxon>
        <taxon>Fungi</taxon>
        <taxon>Dikarya</taxon>
        <taxon>Ascomycota</taxon>
        <taxon>Pezizomycotina</taxon>
        <taxon>Sordariomycetes</taxon>
        <taxon>Hypocreomycetidae</taxon>
        <taxon>Hypocreales</taxon>
        <taxon>Clavicipitaceae</taxon>
        <taxon>Conoideocrella</taxon>
    </lineage>
</organism>
<gene>
    <name evidence="3" type="ORF">QQS21_005388</name>
</gene>
<dbReference type="CDD" id="cd02440">
    <property type="entry name" value="AdoMet_MTases"/>
    <property type="match status" value="1"/>
</dbReference>
<dbReference type="InterPro" id="IPR025714">
    <property type="entry name" value="Methyltranfer_dom"/>
</dbReference>
<dbReference type="InterPro" id="IPR029063">
    <property type="entry name" value="SAM-dependent_MTases_sf"/>
</dbReference>
<dbReference type="Proteomes" id="UP001251528">
    <property type="component" value="Unassembled WGS sequence"/>
</dbReference>
<accession>A0AAJ0CPI1</accession>
<dbReference type="Pfam" id="PF13847">
    <property type="entry name" value="Methyltransf_31"/>
    <property type="match status" value="1"/>
</dbReference>
<dbReference type="PANTHER" id="PTHR43591">
    <property type="entry name" value="METHYLTRANSFERASE"/>
    <property type="match status" value="1"/>
</dbReference>
<evidence type="ECO:0000313" key="4">
    <source>
        <dbReference type="Proteomes" id="UP001251528"/>
    </source>
</evidence>
<dbReference type="AlphaFoldDB" id="A0AAJ0CPI1"/>
<dbReference type="SUPFAM" id="SSF53335">
    <property type="entry name" value="S-adenosyl-L-methionine-dependent methyltransferases"/>
    <property type="match status" value="1"/>
</dbReference>
<dbReference type="Gene3D" id="3.40.50.150">
    <property type="entry name" value="Vaccinia Virus protein VP39"/>
    <property type="match status" value="1"/>
</dbReference>
<evidence type="ECO:0000256" key="1">
    <source>
        <dbReference type="ARBA" id="ARBA00038158"/>
    </source>
</evidence>
<reference evidence="3" key="1">
    <citation type="submission" date="2023-06" db="EMBL/GenBank/DDBJ databases">
        <title>Conoideocrella luteorostrata (Hypocreales: Clavicipitaceae), a potential biocontrol fungus for elongate hemlock scale in United States Christmas tree production areas.</title>
        <authorList>
            <person name="Barrett H."/>
            <person name="Lovett B."/>
            <person name="Macias A.M."/>
            <person name="Stajich J.E."/>
            <person name="Kasson M.T."/>
        </authorList>
    </citation>
    <scope>NUCLEOTIDE SEQUENCE</scope>
    <source>
        <strain evidence="3">ARSEF 14590</strain>
    </source>
</reference>
<proteinExistence type="inferred from homology"/>
<dbReference type="EMBL" id="JASWJB010000089">
    <property type="protein sequence ID" value="KAK2599127.1"/>
    <property type="molecule type" value="Genomic_DNA"/>
</dbReference>
<dbReference type="PANTHER" id="PTHR43591:SF96">
    <property type="entry name" value="PUTATIVE-RELATED"/>
    <property type="match status" value="1"/>
</dbReference>
<name>A0AAJ0CPI1_9HYPO</name>
<sequence length="246" mass="27805">MFGYNLHPSVPREGPSLKIADVGTGTGVWLLDLRQELDPTAELVGIDVDISQAAPKQWLPENISLREWSVFTDVPDDLVEMFDIVNLRLFSFVIENDPAPVLRKLTRLLKPGGHLQWSETDVRSCRIDTSSPDVPTDALTELWEQTVQNDPRLYHSWARDLPQVLKTEGLINVLADWRRQEGHAGMMLHWCTFAMFEMFAAKMQSTNPKKAADIMSLVQASAVETRRGAMYAFDRVLVVGQKPENC</sequence>
<keyword evidence="4" id="KW-1185">Reference proteome</keyword>
<comment type="caution">
    <text evidence="3">The sequence shown here is derived from an EMBL/GenBank/DDBJ whole genome shotgun (WGS) entry which is preliminary data.</text>
</comment>
<comment type="similarity">
    <text evidence="1">Belongs to the methyltransferase superfamily. LaeA methyltransferase family.</text>
</comment>